<dbReference type="AlphaFoldDB" id="A0A427A2M9"/>
<comment type="caution">
    <text evidence="2">The sequence shown here is derived from an EMBL/GenBank/DDBJ whole genome shotgun (WGS) entry which is preliminary data.</text>
</comment>
<evidence type="ECO:0000256" key="1">
    <source>
        <dbReference type="SAM" id="Phobius"/>
    </source>
</evidence>
<gene>
    <name evidence="2" type="ORF">B296_00017496</name>
</gene>
<dbReference type="Proteomes" id="UP000287651">
    <property type="component" value="Unassembled WGS sequence"/>
</dbReference>
<keyword evidence="1" id="KW-0812">Transmembrane</keyword>
<keyword evidence="1" id="KW-0472">Membrane</keyword>
<organism evidence="2 3">
    <name type="scientific">Ensete ventricosum</name>
    <name type="common">Abyssinian banana</name>
    <name type="synonym">Musa ensete</name>
    <dbReference type="NCBI Taxonomy" id="4639"/>
    <lineage>
        <taxon>Eukaryota</taxon>
        <taxon>Viridiplantae</taxon>
        <taxon>Streptophyta</taxon>
        <taxon>Embryophyta</taxon>
        <taxon>Tracheophyta</taxon>
        <taxon>Spermatophyta</taxon>
        <taxon>Magnoliopsida</taxon>
        <taxon>Liliopsida</taxon>
        <taxon>Zingiberales</taxon>
        <taxon>Musaceae</taxon>
        <taxon>Ensete</taxon>
    </lineage>
</organism>
<protein>
    <submittedName>
        <fullName evidence="2">Uncharacterized protein</fullName>
    </submittedName>
</protein>
<evidence type="ECO:0000313" key="2">
    <source>
        <dbReference type="EMBL" id="RRT70495.1"/>
    </source>
</evidence>
<feature type="transmembrane region" description="Helical" evidence="1">
    <location>
        <begin position="12"/>
        <end position="35"/>
    </location>
</feature>
<keyword evidence="1" id="KW-1133">Transmembrane helix</keyword>
<dbReference type="EMBL" id="AMZH03003995">
    <property type="protein sequence ID" value="RRT70495.1"/>
    <property type="molecule type" value="Genomic_DNA"/>
</dbReference>
<reference evidence="2 3" key="1">
    <citation type="journal article" date="2014" name="Agronomy (Basel)">
        <title>A Draft Genome Sequence for Ensete ventricosum, the Drought-Tolerant Tree Against Hunger.</title>
        <authorList>
            <person name="Harrison J."/>
            <person name="Moore K.A."/>
            <person name="Paszkiewicz K."/>
            <person name="Jones T."/>
            <person name="Grant M."/>
            <person name="Ambacheew D."/>
            <person name="Muzemil S."/>
            <person name="Studholme D.J."/>
        </authorList>
    </citation>
    <scope>NUCLEOTIDE SEQUENCE [LARGE SCALE GENOMIC DNA]</scope>
</reference>
<proteinExistence type="predicted"/>
<sequence length="70" mass="8264">MEKQLDLSAQLLLAGNVILWFLFGDRFIFHVFGFVSQFNEDRRQKIFHDICVVSHESICTRLQSYIMIVV</sequence>
<accession>A0A427A2M9</accession>
<evidence type="ECO:0000313" key="3">
    <source>
        <dbReference type="Proteomes" id="UP000287651"/>
    </source>
</evidence>
<name>A0A427A2M9_ENSVE</name>